<protein>
    <submittedName>
        <fullName evidence="3">NPH3 domain-containing protein</fullName>
    </submittedName>
</protein>
<dbReference type="OrthoDB" id="7758825at2759"/>
<evidence type="ECO:0000313" key="2">
    <source>
        <dbReference type="Proteomes" id="UP000272942"/>
    </source>
</evidence>
<dbReference type="AlphaFoldDB" id="A0A183B4L7"/>
<sequence length="162" mass="18287">MFDSHQSRLRHLVLECCKAKGGIEMTFVSLEATSSPVFMKRRFIPLGLREPVHKVLEEILRKEVLITSRVAAENFVLTLKSAIASVNPSTFDELDIGVDSFLIQYRNAVHSTAGRKPAKLFKSRAVLTNLLRLESAEVAYHRGIDLRPFRDVLLNQIGQRAN</sequence>
<gene>
    <name evidence="1" type="ORF">ECPE_LOCUS14152</name>
</gene>
<organism evidence="3">
    <name type="scientific">Echinostoma caproni</name>
    <dbReference type="NCBI Taxonomy" id="27848"/>
    <lineage>
        <taxon>Eukaryota</taxon>
        <taxon>Metazoa</taxon>
        <taxon>Spiralia</taxon>
        <taxon>Lophotrochozoa</taxon>
        <taxon>Platyhelminthes</taxon>
        <taxon>Trematoda</taxon>
        <taxon>Digenea</taxon>
        <taxon>Plagiorchiida</taxon>
        <taxon>Echinostomata</taxon>
        <taxon>Echinostomatoidea</taxon>
        <taxon>Echinostomatidae</taxon>
        <taxon>Echinostoma</taxon>
    </lineage>
</organism>
<dbReference type="WBParaSite" id="ECPE_0001419201-mRNA-1">
    <property type="protein sequence ID" value="ECPE_0001419201-mRNA-1"/>
    <property type="gene ID" value="ECPE_0001419201"/>
</dbReference>
<accession>A0A183B4L7</accession>
<dbReference type="Proteomes" id="UP000272942">
    <property type="component" value="Unassembled WGS sequence"/>
</dbReference>
<name>A0A183B4L7_9TREM</name>
<evidence type="ECO:0000313" key="1">
    <source>
        <dbReference type="EMBL" id="VDP91424.1"/>
    </source>
</evidence>
<reference evidence="1 2" key="2">
    <citation type="submission" date="2018-11" db="EMBL/GenBank/DDBJ databases">
        <authorList>
            <consortium name="Pathogen Informatics"/>
        </authorList>
    </citation>
    <scope>NUCLEOTIDE SEQUENCE [LARGE SCALE GENOMIC DNA]</scope>
    <source>
        <strain evidence="1 2">Egypt</strain>
    </source>
</reference>
<dbReference type="EMBL" id="UZAN01056830">
    <property type="protein sequence ID" value="VDP91424.1"/>
    <property type="molecule type" value="Genomic_DNA"/>
</dbReference>
<evidence type="ECO:0000313" key="3">
    <source>
        <dbReference type="WBParaSite" id="ECPE_0001419201-mRNA-1"/>
    </source>
</evidence>
<keyword evidence="2" id="KW-1185">Reference proteome</keyword>
<proteinExistence type="predicted"/>
<reference evidence="3" key="1">
    <citation type="submission" date="2016-06" db="UniProtKB">
        <authorList>
            <consortium name="WormBaseParasite"/>
        </authorList>
    </citation>
    <scope>IDENTIFICATION</scope>
</reference>